<feature type="compositionally biased region" description="Basic residues" evidence="1">
    <location>
        <begin position="193"/>
        <end position="205"/>
    </location>
</feature>
<dbReference type="EMBL" id="JAANIU010007629">
    <property type="protein sequence ID" value="KAG1537157.1"/>
    <property type="molecule type" value="Genomic_DNA"/>
</dbReference>
<accession>A0A9P6Y190</accession>
<comment type="caution">
    <text evidence="2">The sequence shown here is derived from an EMBL/GenBank/DDBJ whole genome shotgun (WGS) entry which is preliminary data.</text>
</comment>
<feature type="compositionally biased region" description="Basic and acidic residues" evidence="1">
    <location>
        <begin position="168"/>
        <end position="185"/>
    </location>
</feature>
<feature type="region of interest" description="Disordered" evidence="1">
    <location>
        <begin position="168"/>
        <end position="205"/>
    </location>
</feature>
<organism evidence="2 3">
    <name type="scientific">Rhizopus delemar</name>
    <dbReference type="NCBI Taxonomy" id="936053"/>
    <lineage>
        <taxon>Eukaryota</taxon>
        <taxon>Fungi</taxon>
        <taxon>Fungi incertae sedis</taxon>
        <taxon>Mucoromycota</taxon>
        <taxon>Mucoromycotina</taxon>
        <taxon>Mucoromycetes</taxon>
        <taxon>Mucorales</taxon>
        <taxon>Mucorineae</taxon>
        <taxon>Rhizopodaceae</taxon>
        <taxon>Rhizopus</taxon>
    </lineage>
</organism>
<evidence type="ECO:0000313" key="3">
    <source>
        <dbReference type="Proteomes" id="UP000740926"/>
    </source>
</evidence>
<proteinExistence type="predicted"/>
<name>A0A9P6Y190_9FUNG</name>
<dbReference type="AlphaFoldDB" id="A0A9P6Y190"/>
<reference evidence="2 3" key="1">
    <citation type="journal article" date="2020" name="Microb. Genom.">
        <title>Genetic diversity of clinical and environmental Mucorales isolates obtained from an investigation of mucormycosis cases among solid organ transplant recipients.</title>
        <authorList>
            <person name="Nguyen M.H."/>
            <person name="Kaul D."/>
            <person name="Muto C."/>
            <person name="Cheng S.J."/>
            <person name="Richter R.A."/>
            <person name="Bruno V.M."/>
            <person name="Liu G."/>
            <person name="Beyhan S."/>
            <person name="Sundermann A.J."/>
            <person name="Mounaud S."/>
            <person name="Pasculle A.W."/>
            <person name="Nierman W.C."/>
            <person name="Driscoll E."/>
            <person name="Cumbie R."/>
            <person name="Clancy C.J."/>
            <person name="Dupont C.L."/>
        </authorList>
    </citation>
    <scope>NUCLEOTIDE SEQUENCE [LARGE SCALE GENOMIC DNA]</scope>
    <source>
        <strain evidence="2 3">GL24</strain>
    </source>
</reference>
<sequence>MAMGIGQRASTYELLKGAGYDAMAEQYRPLDDAALAAEGILGGIFGAVGSAAGLPMRAGATVDAALAARDAAHTGLGTAPGVPAEPATANSHRSAIEEVLSADAQGHAADVGRTGVQDQVFMPRASDPAPARQALGYYADELPAGQRFLPSQRVATLALTARRELRFDAPELNETAERAQERRGAEQQQTGQPRRRARRHAVYAR</sequence>
<evidence type="ECO:0000313" key="2">
    <source>
        <dbReference type="EMBL" id="KAG1537157.1"/>
    </source>
</evidence>
<dbReference type="Proteomes" id="UP000740926">
    <property type="component" value="Unassembled WGS sequence"/>
</dbReference>
<evidence type="ECO:0000256" key="1">
    <source>
        <dbReference type="SAM" id="MobiDB-lite"/>
    </source>
</evidence>
<gene>
    <name evidence="2" type="ORF">G6F50_014913</name>
</gene>
<protein>
    <submittedName>
        <fullName evidence="2">Uncharacterized protein</fullName>
    </submittedName>
</protein>
<keyword evidence="3" id="KW-1185">Reference proteome</keyword>